<dbReference type="Proteomes" id="UP000678499">
    <property type="component" value="Unassembled WGS sequence"/>
</dbReference>
<keyword evidence="1" id="KW-0812">Transmembrane</keyword>
<dbReference type="AlphaFoldDB" id="A0A7R9BI91"/>
<feature type="chain" id="PRO_5036210039" evidence="2">
    <location>
        <begin position="31"/>
        <end position="165"/>
    </location>
</feature>
<dbReference type="EMBL" id="CAJPEX010000299">
    <property type="protein sequence ID" value="CAG0914928.1"/>
    <property type="molecule type" value="Genomic_DNA"/>
</dbReference>
<organism evidence="3">
    <name type="scientific">Notodromas monacha</name>
    <dbReference type="NCBI Taxonomy" id="399045"/>
    <lineage>
        <taxon>Eukaryota</taxon>
        <taxon>Metazoa</taxon>
        <taxon>Ecdysozoa</taxon>
        <taxon>Arthropoda</taxon>
        <taxon>Crustacea</taxon>
        <taxon>Oligostraca</taxon>
        <taxon>Ostracoda</taxon>
        <taxon>Podocopa</taxon>
        <taxon>Podocopida</taxon>
        <taxon>Cypridocopina</taxon>
        <taxon>Cypridoidea</taxon>
        <taxon>Cyprididae</taxon>
        <taxon>Notodromas</taxon>
    </lineage>
</organism>
<name>A0A7R9BI91_9CRUS</name>
<evidence type="ECO:0000313" key="4">
    <source>
        <dbReference type="Proteomes" id="UP000678499"/>
    </source>
</evidence>
<keyword evidence="4" id="KW-1185">Reference proteome</keyword>
<feature type="transmembrane region" description="Helical" evidence="1">
    <location>
        <begin position="131"/>
        <end position="152"/>
    </location>
</feature>
<evidence type="ECO:0000313" key="3">
    <source>
        <dbReference type="EMBL" id="CAD7274776.1"/>
    </source>
</evidence>
<sequence length="165" mass="18594">MKGNAVSDFVTAGIIAGLLLTVVAFSGVDAVECYLCSWSNRDFWNMTGLCYPGNFTSNYGIRMECPKGCEMSFLFDKDGIPTHFYRNCAPANRPISNQWKTHHNDYGYRKMYTCDWHLCNGAMENLAPSSISLFLVLQLSMWVTSFFVNAVGASQNARVIQRTKR</sequence>
<keyword evidence="2" id="KW-0732">Signal</keyword>
<proteinExistence type="predicted"/>
<keyword evidence="1" id="KW-1133">Transmembrane helix</keyword>
<evidence type="ECO:0000256" key="2">
    <source>
        <dbReference type="SAM" id="SignalP"/>
    </source>
</evidence>
<keyword evidence="1" id="KW-0472">Membrane</keyword>
<feature type="signal peptide" evidence="2">
    <location>
        <begin position="1"/>
        <end position="30"/>
    </location>
</feature>
<gene>
    <name evidence="3" type="ORF">NMOB1V02_LOCUS2597</name>
</gene>
<dbReference type="EMBL" id="OA882336">
    <property type="protein sequence ID" value="CAD7274776.1"/>
    <property type="molecule type" value="Genomic_DNA"/>
</dbReference>
<protein>
    <submittedName>
        <fullName evidence="3">Uncharacterized protein</fullName>
    </submittedName>
</protein>
<reference evidence="3" key="1">
    <citation type="submission" date="2020-11" db="EMBL/GenBank/DDBJ databases">
        <authorList>
            <person name="Tran Van P."/>
        </authorList>
    </citation>
    <scope>NUCLEOTIDE SEQUENCE</scope>
</reference>
<accession>A0A7R9BI91</accession>
<evidence type="ECO:0000256" key="1">
    <source>
        <dbReference type="SAM" id="Phobius"/>
    </source>
</evidence>